<protein>
    <recommendedName>
        <fullName evidence="4 6">dTDP-4-dehydrorhamnose reductase</fullName>
        <ecNumber evidence="3 6">1.1.1.133</ecNumber>
    </recommendedName>
</protein>
<dbReference type="PANTHER" id="PTHR10491">
    <property type="entry name" value="DTDP-4-DEHYDRORHAMNOSE REDUCTASE"/>
    <property type="match status" value="1"/>
</dbReference>
<organism evidence="9">
    <name type="scientific">Mizugakiibacter sediminis</name>
    <dbReference type="NCBI Taxonomy" id="1475481"/>
    <lineage>
        <taxon>Bacteria</taxon>
        <taxon>Pseudomonadati</taxon>
        <taxon>Pseudomonadota</taxon>
        <taxon>Gammaproteobacteria</taxon>
        <taxon>Lysobacterales</taxon>
        <taxon>Rhodanobacteraceae</taxon>
        <taxon>Mizugakiibacter</taxon>
    </lineage>
</organism>
<evidence type="ECO:0000256" key="1">
    <source>
        <dbReference type="ARBA" id="ARBA00004781"/>
    </source>
</evidence>
<dbReference type="InterPro" id="IPR036291">
    <property type="entry name" value="NAD(P)-bd_dom_sf"/>
</dbReference>
<reference evidence="8" key="1">
    <citation type="submission" date="2015-03" db="EMBL/GenBank/DDBJ databases">
        <title>Draft genome sequence of Mizugakiibacter sediminis skMP5.</title>
        <authorList>
            <person name="Watanabe T."/>
            <person name="Kojima H."/>
            <person name="Fukui M."/>
        </authorList>
    </citation>
    <scope>NUCLEOTIDE SEQUENCE</scope>
    <source>
        <strain evidence="8">SkMP5</strain>
    </source>
</reference>
<feature type="domain" description="RmlD-like substrate binding" evidence="7">
    <location>
        <begin position="1"/>
        <end position="303"/>
    </location>
</feature>
<evidence type="ECO:0000256" key="3">
    <source>
        <dbReference type="ARBA" id="ARBA00012929"/>
    </source>
</evidence>
<dbReference type="STRING" id="1475481.GCA_000953855_00306"/>
<keyword evidence="10" id="KW-1185">Reference proteome</keyword>
<evidence type="ECO:0000313" key="8">
    <source>
        <dbReference type="EMBL" id="GAN45247.1"/>
    </source>
</evidence>
<evidence type="ECO:0000256" key="5">
    <source>
        <dbReference type="ARBA" id="ARBA00048200"/>
    </source>
</evidence>
<comment type="similarity">
    <text evidence="2 6">Belongs to the dTDP-4-dehydrorhamnose reductase family.</text>
</comment>
<dbReference type="EMBL" id="DF970144">
    <property type="protein sequence ID" value="GAP65016.1"/>
    <property type="molecule type" value="Genomic_DNA"/>
</dbReference>
<dbReference type="NCBIfam" id="TIGR01214">
    <property type="entry name" value="rmlD"/>
    <property type="match status" value="1"/>
</dbReference>
<dbReference type="UniPathway" id="UPA00124"/>
<keyword evidence="6" id="KW-0521">NADP</keyword>
<comment type="pathway">
    <text evidence="1 6">Carbohydrate biosynthesis; dTDP-L-rhamnose biosynthesis.</text>
</comment>
<dbReference type="RefSeq" id="WP_062534422.1">
    <property type="nucleotide sequence ID" value="NZ_DF970144.1"/>
</dbReference>
<reference evidence="9" key="2">
    <citation type="submission" date="2015-08" db="EMBL/GenBank/DDBJ databases">
        <title>Complete DNA Sequence of Pseudomonas syringae pv. actinidiae, the Causal Agent of Kiwifruit Canker Disease.</title>
        <authorList>
            <person name="Rikkerink E.H.A."/>
            <person name="Fineran P.C."/>
        </authorList>
    </citation>
    <scope>NUCLEOTIDE SEQUENCE</scope>
    <source>
        <strain evidence="9">SkMP5</strain>
    </source>
</reference>
<dbReference type="UniPathway" id="UPA00281"/>
<dbReference type="SUPFAM" id="SSF51735">
    <property type="entry name" value="NAD(P)-binding Rossmann-fold domains"/>
    <property type="match status" value="1"/>
</dbReference>
<evidence type="ECO:0000313" key="9">
    <source>
        <dbReference type="EMBL" id="GAP65016.1"/>
    </source>
</evidence>
<gene>
    <name evidence="8" type="ORF">MBSD_1793</name>
    <name evidence="9" type="ORF">MBSD_n0304</name>
</gene>
<dbReference type="OrthoDB" id="9803892at2"/>
<dbReference type="GO" id="GO:0005829">
    <property type="term" value="C:cytosol"/>
    <property type="evidence" value="ECO:0007669"/>
    <property type="project" value="TreeGrafter"/>
</dbReference>
<accession>A0A0K8QJY2</accession>
<dbReference type="EC" id="1.1.1.133" evidence="3 6"/>
<dbReference type="GO" id="GO:0008831">
    <property type="term" value="F:dTDP-4-dehydrorhamnose reductase activity"/>
    <property type="evidence" value="ECO:0007669"/>
    <property type="project" value="UniProtKB-EC"/>
</dbReference>
<dbReference type="Pfam" id="PF04321">
    <property type="entry name" value="RmlD_sub_bind"/>
    <property type="match status" value="1"/>
</dbReference>
<dbReference type="Proteomes" id="UP000253740">
    <property type="component" value="Unassembled WGS sequence"/>
</dbReference>
<evidence type="ECO:0000313" key="10">
    <source>
        <dbReference type="Proteomes" id="UP000253740"/>
    </source>
</evidence>
<evidence type="ECO:0000256" key="6">
    <source>
        <dbReference type="RuleBase" id="RU364082"/>
    </source>
</evidence>
<dbReference type="Gene3D" id="3.90.25.10">
    <property type="entry name" value="UDP-galactose 4-epimerase, domain 1"/>
    <property type="match status" value="1"/>
</dbReference>
<dbReference type="PANTHER" id="PTHR10491:SF4">
    <property type="entry name" value="METHIONINE ADENOSYLTRANSFERASE 2 SUBUNIT BETA"/>
    <property type="match status" value="1"/>
</dbReference>
<evidence type="ECO:0000256" key="2">
    <source>
        <dbReference type="ARBA" id="ARBA00010944"/>
    </source>
</evidence>
<dbReference type="EMBL" id="DF952380">
    <property type="protein sequence ID" value="GAN45247.1"/>
    <property type="molecule type" value="Genomic_DNA"/>
</dbReference>
<dbReference type="Gene3D" id="3.40.50.720">
    <property type="entry name" value="NAD(P)-binding Rossmann-like Domain"/>
    <property type="match status" value="1"/>
</dbReference>
<dbReference type="GO" id="GO:0009243">
    <property type="term" value="P:O antigen biosynthetic process"/>
    <property type="evidence" value="ECO:0007669"/>
    <property type="project" value="UniProtKB-UniPathway"/>
</dbReference>
<name>A0A0K8QJY2_9GAMM</name>
<dbReference type="CDD" id="cd05254">
    <property type="entry name" value="dTDP_HR_like_SDR_e"/>
    <property type="match status" value="1"/>
</dbReference>
<proteinExistence type="inferred from homology"/>
<evidence type="ECO:0000256" key="4">
    <source>
        <dbReference type="ARBA" id="ARBA00017099"/>
    </source>
</evidence>
<keyword evidence="6" id="KW-0560">Oxidoreductase</keyword>
<dbReference type="AlphaFoldDB" id="A0A0K8QJY2"/>
<evidence type="ECO:0000259" key="7">
    <source>
        <dbReference type="Pfam" id="PF04321"/>
    </source>
</evidence>
<sequence>MRLLLLGANGQVGFELLRALAPLGDVTATTRGGVLPGGGACERADLDAPATLPALLDRAMPRVIVNAAAYTAVDRAEDEPEAAMRANGEAPGVLGRWAARHGALVVHYSTDYVFDGSAARPYREDDPPGPLGAYGRSKWAGEQALRASGADHLILRTAWVYAARGHNFLRTMLRLAGERERLAVVDDQHGAPTSARLIAAATAAALARWLDWDAPRRRAALGTHHLVASGRTTWCDFARAIFAQAAAAGVIARAPRVEAIPTRAYPTQARRPAWSVLDTTRLRETFGLHLPEWRDDLTQVVGELA</sequence>
<dbReference type="GO" id="GO:0019305">
    <property type="term" value="P:dTDP-rhamnose biosynthetic process"/>
    <property type="evidence" value="ECO:0007669"/>
    <property type="project" value="UniProtKB-UniPathway"/>
</dbReference>
<dbReference type="InterPro" id="IPR029903">
    <property type="entry name" value="RmlD-like-bd"/>
</dbReference>
<comment type="cofactor">
    <cofactor evidence="6">
        <name>Mg(2+)</name>
        <dbReference type="ChEBI" id="CHEBI:18420"/>
    </cofactor>
    <text evidence="6">Binds 1 Mg(2+) ion per monomer.</text>
</comment>
<dbReference type="InterPro" id="IPR005913">
    <property type="entry name" value="dTDP_dehydrorham_reduct"/>
</dbReference>
<comment type="function">
    <text evidence="6">Catalyzes the reduction of dTDP-6-deoxy-L-lyxo-4-hexulose to yield dTDP-L-rhamnose.</text>
</comment>
<dbReference type="HOGENOM" id="CLU_045518_1_0_6"/>
<comment type="catalytic activity">
    <reaction evidence="5 6">
        <text>dTDP-beta-L-rhamnose + NADP(+) = dTDP-4-dehydro-beta-L-rhamnose + NADPH + H(+)</text>
        <dbReference type="Rhea" id="RHEA:21796"/>
        <dbReference type="ChEBI" id="CHEBI:15378"/>
        <dbReference type="ChEBI" id="CHEBI:57510"/>
        <dbReference type="ChEBI" id="CHEBI:57783"/>
        <dbReference type="ChEBI" id="CHEBI:58349"/>
        <dbReference type="ChEBI" id="CHEBI:62830"/>
        <dbReference type="EC" id="1.1.1.133"/>
    </reaction>
</comment>